<protein>
    <submittedName>
        <fullName evidence="2">Uncharacterized protein</fullName>
    </submittedName>
</protein>
<comment type="caution">
    <text evidence="2">The sequence shown here is derived from an EMBL/GenBank/DDBJ whole genome shotgun (WGS) entry which is preliminary data.</text>
</comment>
<organism evidence="2 3">
    <name type="scientific">Cirrhinus mrigala</name>
    <name type="common">Mrigala</name>
    <dbReference type="NCBI Taxonomy" id="683832"/>
    <lineage>
        <taxon>Eukaryota</taxon>
        <taxon>Metazoa</taxon>
        <taxon>Chordata</taxon>
        <taxon>Craniata</taxon>
        <taxon>Vertebrata</taxon>
        <taxon>Euteleostomi</taxon>
        <taxon>Actinopterygii</taxon>
        <taxon>Neopterygii</taxon>
        <taxon>Teleostei</taxon>
        <taxon>Ostariophysi</taxon>
        <taxon>Cypriniformes</taxon>
        <taxon>Cyprinidae</taxon>
        <taxon>Labeoninae</taxon>
        <taxon>Labeonini</taxon>
        <taxon>Cirrhinus</taxon>
    </lineage>
</organism>
<proteinExistence type="predicted"/>
<feature type="region of interest" description="Disordered" evidence="1">
    <location>
        <begin position="1"/>
        <end position="26"/>
    </location>
</feature>
<feature type="non-terminal residue" evidence="2">
    <location>
        <position position="65"/>
    </location>
</feature>
<name>A0ABD0PZN2_CIRMR</name>
<dbReference type="AlphaFoldDB" id="A0ABD0PZN2"/>
<dbReference type="Proteomes" id="UP001529510">
    <property type="component" value="Unassembled WGS sequence"/>
</dbReference>
<evidence type="ECO:0000313" key="3">
    <source>
        <dbReference type="Proteomes" id="UP001529510"/>
    </source>
</evidence>
<sequence length="65" mass="6962">CDGDQVSTETASLAQAHLSSKSQQNVPSLNPLAAQMDYELQEALRECEDEMAALGMSSDADTWTA</sequence>
<gene>
    <name evidence="2" type="ORF">M9458_026945</name>
</gene>
<dbReference type="EMBL" id="JAMKFB020000013">
    <property type="protein sequence ID" value="KAL0178051.1"/>
    <property type="molecule type" value="Genomic_DNA"/>
</dbReference>
<feature type="non-terminal residue" evidence="2">
    <location>
        <position position="1"/>
    </location>
</feature>
<reference evidence="2 3" key="1">
    <citation type="submission" date="2024-05" db="EMBL/GenBank/DDBJ databases">
        <title>Genome sequencing and assembly of Indian major carp, Cirrhinus mrigala (Hamilton, 1822).</title>
        <authorList>
            <person name="Mohindra V."/>
            <person name="Chowdhury L.M."/>
            <person name="Lal K."/>
            <person name="Jena J.K."/>
        </authorList>
    </citation>
    <scope>NUCLEOTIDE SEQUENCE [LARGE SCALE GENOMIC DNA]</scope>
    <source>
        <strain evidence="2">CM1030</strain>
        <tissue evidence="2">Blood</tissue>
    </source>
</reference>
<evidence type="ECO:0000313" key="2">
    <source>
        <dbReference type="EMBL" id="KAL0178051.1"/>
    </source>
</evidence>
<accession>A0ABD0PZN2</accession>
<keyword evidence="3" id="KW-1185">Reference proteome</keyword>
<evidence type="ECO:0000256" key="1">
    <source>
        <dbReference type="SAM" id="MobiDB-lite"/>
    </source>
</evidence>